<dbReference type="SUPFAM" id="SSF51735">
    <property type="entry name" value="NAD(P)-binding Rossmann-fold domains"/>
    <property type="match status" value="1"/>
</dbReference>
<dbReference type="PANTHER" id="PTHR44196:SF1">
    <property type="entry name" value="DEHYDROGENASE_REDUCTASE SDR FAMILY MEMBER 7B"/>
    <property type="match status" value="1"/>
</dbReference>
<evidence type="ECO:0000313" key="3">
    <source>
        <dbReference type="EMBL" id="KAB7658861.1"/>
    </source>
</evidence>
<name>A0A6I1EX83_9BURK</name>
<dbReference type="GO" id="GO:0016020">
    <property type="term" value="C:membrane"/>
    <property type="evidence" value="ECO:0007669"/>
    <property type="project" value="TreeGrafter"/>
</dbReference>
<dbReference type="RefSeq" id="WP_152158482.1">
    <property type="nucleotide sequence ID" value="NZ_WEHX01000043.1"/>
</dbReference>
<comment type="caution">
    <text evidence="3">The sequence shown here is derived from an EMBL/GenBank/DDBJ whole genome shotgun (WGS) entry which is preliminary data.</text>
</comment>
<dbReference type="GO" id="GO:0016491">
    <property type="term" value="F:oxidoreductase activity"/>
    <property type="evidence" value="ECO:0007669"/>
    <property type="project" value="UniProtKB-KW"/>
</dbReference>
<comment type="similarity">
    <text evidence="1">Belongs to the short-chain dehydrogenases/reductases (SDR) family.</text>
</comment>
<dbReference type="PANTHER" id="PTHR44196">
    <property type="entry name" value="DEHYDROGENASE/REDUCTASE SDR FAMILY MEMBER 7B"/>
    <property type="match status" value="1"/>
</dbReference>
<dbReference type="AlphaFoldDB" id="A0A6I1EX83"/>
<dbReference type="EMBL" id="WEHX01000043">
    <property type="protein sequence ID" value="KAB7658861.1"/>
    <property type="molecule type" value="Genomic_DNA"/>
</dbReference>
<dbReference type="Pfam" id="PF00106">
    <property type="entry name" value="adh_short"/>
    <property type="match status" value="1"/>
</dbReference>
<sequence length="278" mass="30088">MKTVAIAGATGGIGQALARVYAGEGSRLLLAGRRLDVLTDQKRLLERMGATVEIDAFDMRDTEAVVRWCQKAVSLNATRVILAAGVSASVEPVLGRDGAAAYYLPEAMKDLERELSVNAVSNVLACNEFVRELMKSCLGGVAREHVQVALVASLAALTGLPGSPGYSASKATLRVYAEALRRLTLGKNIGVTVLFPGFIESDMSRRYQGAKPWLMTADEGAREMKRAIEAGKSEYAFPKILAVGISLLNLLPEWLQPLFLKGFFFTVQPDHESKTSRR</sequence>
<dbReference type="InterPro" id="IPR002347">
    <property type="entry name" value="SDR_fam"/>
</dbReference>
<reference evidence="3 4" key="1">
    <citation type="submission" date="2019-10" db="EMBL/GenBank/DDBJ databases">
        <title>Genome diversity of Sutterella seckii.</title>
        <authorList>
            <person name="Chaplin A.V."/>
            <person name="Sokolova S.R."/>
            <person name="Mosin K.A."/>
            <person name="Ivanova E.L."/>
            <person name="Kochetkova T.O."/>
            <person name="Goltsov A.Y."/>
            <person name="Trofimov D.Y."/>
            <person name="Efimov B.A."/>
        </authorList>
    </citation>
    <scope>NUCLEOTIDE SEQUENCE [LARGE SCALE GENOMIC DNA]</scope>
    <source>
        <strain evidence="3 4">ASD393</strain>
    </source>
</reference>
<dbReference type="Gene3D" id="3.40.50.720">
    <property type="entry name" value="NAD(P)-binding Rossmann-like Domain"/>
    <property type="match status" value="1"/>
</dbReference>
<gene>
    <name evidence="3" type="ORF">GBM95_07210</name>
</gene>
<dbReference type="Proteomes" id="UP000430564">
    <property type="component" value="Unassembled WGS sequence"/>
</dbReference>
<evidence type="ECO:0000256" key="2">
    <source>
        <dbReference type="ARBA" id="ARBA00023002"/>
    </source>
</evidence>
<keyword evidence="2" id="KW-0560">Oxidoreductase</keyword>
<dbReference type="OrthoDB" id="9797538at2"/>
<accession>A0A6I1EX83</accession>
<evidence type="ECO:0000256" key="1">
    <source>
        <dbReference type="ARBA" id="ARBA00006484"/>
    </source>
</evidence>
<protein>
    <submittedName>
        <fullName evidence="3">SDR family NAD(P)-dependent oxidoreductase</fullName>
    </submittedName>
</protein>
<evidence type="ECO:0000313" key="4">
    <source>
        <dbReference type="Proteomes" id="UP000430564"/>
    </source>
</evidence>
<dbReference type="InterPro" id="IPR036291">
    <property type="entry name" value="NAD(P)-bd_dom_sf"/>
</dbReference>
<proteinExistence type="inferred from homology"/>
<dbReference type="PRINTS" id="PR00081">
    <property type="entry name" value="GDHRDH"/>
</dbReference>
<organism evidence="3 4">
    <name type="scientific">Sutterella seckii</name>
    <dbReference type="NCBI Taxonomy" id="1944635"/>
    <lineage>
        <taxon>Bacteria</taxon>
        <taxon>Pseudomonadati</taxon>
        <taxon>Pseudomonadota</taxon>
        <taxon>Betaproteobacteria</taxon>
        <taxon>Burkholderiales</taxon>
        <taxon>Sutterellaceae</taxon>
        <taxon>Sutterella</taxon>
    </lineage>
</organism>